<dbReference type="Proteomes" id="UP000201190">
    <property type="component" value="Segment"/>
</dbReference>
<feature type="transmembrane region" description="Helical" evidence="1">
    <location>
        <begin position="6"/>
        <end position="27"/>
    </location>
</feature>
<dbReference type="KEGG" id="vg:24170912"/>
<keyword evidence="1" id="KW-1133">Transmembrane helix</keyword>
<keyword evidence="1" id="KW-0472">Membrane</keyword>
<organism evidence="2 3">
    <name type="scientific">Lambdina fiscellaria nucleopolyhedrovirus</name>
    <dbReference type="NCBI Taxonomy" id="1642929"/>
    <lineage>
        <taxon>Viruses</taxon>
        <taxon>Viruses incertae sedis</taxon>
        <taxon>Naldaviricetes</taxon>
        <taxon>Lefavirales</taxon>
        <taxon>Baculoviridae</taxon>
        <taxon>Alphabaculovirus</taxon>
        <taxon>Alphabaculovirus lafiscellariae</taxon>
    </lineage>
</organism>
<proteinExistence type="predicted"/>
<accession>A0A0E3Z8B0</accession>
<feature type="transmembrane region" description="Helical" evidence="1">
    <location>
        <begin position="39"/>
        <end position="58"/>
    </location>
</feature>
<keyword evidence="3" id="KW-1185">Reference proteome</keyword>
<protein>
    <submittedName>
        <fullName evidence="2">Uncharacterized protein</fullName>
    </submittedName>
</protein>
<keyword evidence="1" id="KW-0812">Transmembrane</keyword>
<evidence type="ECO:0000256" key="1">
    <source>
        <dbReference type="SAM" id="Phobius"/>
    </source>
</evidence>
<evidence type="ECO:0000313" key="3">
    <source>
        <dbReference type="Proteomes" id="UP000201190"/>
    </source>
</evidence>
<evidence type="ECO:0000313" key="2">
    <source>
        <dbReference type="EMBL" id="AKC91708.1"/>
    </source>
</evidence>
<reference evidence="2 3" key="1">
    <citation type="journal article" date="2015" name="Genome Announc.">
        <title>Genome Sequence of an Alphabaculovirus Isolated from the Oak Looper, Lambdina fiscellaria, Contains a Putative 2-Kilobase-Pair Transposable Element Encoding a Transposase and a FLYWCH Domain-Containing Protein.</title>
        <authorList>
            <person name="Rohrmann G.F."/>
            <person name="Erlandson M.A."/>
            <person name="Theilmann D.A."/>
        </authorList>
    </citation>
    <scope>NUCLEOTIDE SEQUENCE [LARGE SCALE GENOMIC DNA]</scope>
    <source>
        <strain evidence="2">GR15</strain>
    </source>
</reference>
<sequence>MLQNYSFILNDAFVVVHLLFSVLCDITGSKLCTCHTFKLFVSFLVMLLFLESPLMLLLNLQSFILFEDIVFFPLTYVYPIQRIIQCLYKMSRKLRWQSYFTIRRLL</sequence>
<name>A0A0E3Z8B0_9ABAC</name>
<dbReference type="GeneID" id="24170912"/>
<dbReference type="RefSeq" id="YP_009133291.1">
    <property type="nucleotide sequence ID" value="NC_026922.1"/>
</dbReference>
<dbReference type="EMBL" id="KP752043">
    <property type="protein sequence ID" value="AKC91708.1"/>
    <property type="molecule type" value="Genomic_DNA"/>
</dbReference>